<gene>
    <name evidence="2" type="ORF">KBB96_06555</name>
</gene>
<name>A0A975J1Z0_9BACT</name>
<evidence type="ECO:0000313" key="2">
    <source>
        <dbReference type="EMBL" id="QUE52550.1"/>
    </source>
</evidence>
<dbReference type="Proteomes" id="UP000676169">
    <property type="component" value="Chromosome"/>
</dbReference>
<evidence type="ECO:0000259" key="1">
    <source>
        <dbReference type="Pfam" id="PF09350"/>
    </source>
</evidence>
<evidence type="ECO:0000313" key="3">
    <source>
        <dbReference type="Proteomes" id="UP000676169"/>
    </source>
</evidence>
<dbReference type="InterPro" id="IPR018961">
    <property type="entry name" value="DnaJ_homolog_subfam-C_membr-28"/>
</dbReference>
<feature type="domain" description="DnaJ homologue subfamily C member 28 conserved" evidence="1">
    <location>
        <begin position="19"/>
        <end position="84"/>
    </location>
</feature>
<dbReference type="AlphaFoldDB" id="A0A975J1Z0"/>
<dbReference type="RefSeq" id="WP_211633752.1">
    <property type="nucleotide sequence ID" value="NZ_CP073100.1"/>
</dbReference>
<dbReference type="KEGG" id="lamb:KBB96_06555"/>
<organism evidence="2 3">
    <name type="scientific">Luteolibacter ambystomatis</name>
    <dbReference type="NCBI Taxonomy" id="2824561"/>
    <lineage>
        <taxon>Bacteria</taxon>
        <taxon>Pseudomonadati</taxon>
        <taxon>Verrucomicrobiota</taxon>
        <taxon>Verrucomicrobiia</taxon>
        <taxon>Verrucomicrobiales</taxon>
        <taxon>Verrucomicrobiaceae</taxon>
        <taxon>Luteolibacter</taxon>
    </lineage>
</organism>
<dbReference type="Pfam" id="PF09350">
    <property type="entry name" value="DJC28_CD"/>
    <property type="match status" value="1"/>
</dbReference>
<sequence>MHFREAPDRVAAMSMFEKIAEARIDEAIASGELRPPPEGGLLDLDSYFATPEEWRSTHAMLKGHGFVPPEVDLMKRVDFLKEALAVTADESERSRISMELQICRTAFAMAMERMRMRS</sequence>
<proteinExistence type="predicted"/>
<accession>A0A975J1Z0</accession>
<protein>
    <submittedName>
        <fullName evidence="2">DUF1992 domain-containing protein</fullName>
    </submittedName>
</protein>
<reference evidence="2" key="1">
    <citation type="submission" date="2021-04" db="EMBL/GenBank/DDBJ databases">
        <title>Luteolibacter sp. 32A isolated from the skin of an Anderson's salamander (Ambystoma andersonii).</title>
        <authorList>
            <person name="Spergser J."/>
            <person name="Busse H.-J."/>
        </authorList>
    </citation>
    <scope>NUCLEOTIDE SEQUENCE</scope>
    <source>
        <strain evidence="2">32A</strain>
    </source>
</reference>
<keyword evidence="3" id="KW-1185">Reference proteome</keyword>
<dbReference type="EMBL" id="CP073100">
    <property type="protein sequence ID" value="QUE52550.1"/>
    <property type="molecule type" value="Genomic_DNA"/>
</dbReference>